<protein>
    <submittedName>
        <fullName evidence="3">YceI family protein</fullName>
    </submittedName>
</protein>
<dbReference type="AlphaFoldDB" id="A0AAE3QB26"/>
<organism evidence="3 4">
    <name type="scientific">Ferirhizobium litorale</name>
    <dbReference type="NCBI Taxonomy" id="2927786"/>
    <lineage>
        <taxon>Bacteria</taxon>
        <taxon>Pseudomonadati</taxon>
        <taxon>Pseudomonadota</taxon>
        <taxon>Alphaproteobacteria</taxon>
        <taxon>Hyphomicrobiales</taxon>
        <taxon>Rhizobiaceae</taxon>
        <taxon>Ferirhizobium</taxon>
    </lineage>
</organism>
<dbReference type="PANTHER" id="PTHR34406">
    <property type="entry name" value="PROTEIN YCEI"/>
    <property type="match status" value="1"/>
</dbReference>
<reference evidence="3" key="1">
    <citation type="submission" date="2022-03" db="EMBL/GenBank/DDBJ databases">
        <title>Fererhizobium litorale gen. nov., sp. nov., isolated from sandy sediments of the Sea of Japan seashore.</title>
        <authorList>
            <person name="Romanenko L."/>
            <person name="Kurilenko V."/>
            <person name="Otstavnykh N."/>
            <person name="Svetashev V."/>
            <person name="Tekutyeva L."/>
            <person name="Isaeva M."/>
            <person name="Mikhailov V."/>
        </authorList>
    </citation>
    <scope>NUCLEOTIDE SEQUENCE</scope>
    <source>
        <strain evidence="3">KMM 9576</strain>
    </source>
</reference>
<keyword evidence="1" id="KW-0732">Signal</keyword>
<evidence type="ECO:0000256" key="1">
    <source>
        <dbReference type="SAM" id="SignalP"/>
    </source>
</evidence>
<evidence type="ECO:0000313" key="3">
    <source>
        <dbReference type="EMBL" id="MDI7921601.1"/>
    </source>
</evidence>
<accession>A0AAE3QB26</accession>
<dbReference type="InterPro" id="IPR036761">
    <property type="entry name" value="TTHA0802/YceI-like_sf"/>
</dbReference>
<keyword evidence="4" id="KW-1185">Reference proteome</keyword>
<sequence length="195" mass="20739">MTRMPVVFAALLLSTALPTTGHSATNIPSLDEAAGRYAVTPSSDIDFAIDQIGGGGIRGKFGTFSGTFDLKPGDLAHSMVNFTLKPASVSTGQGRIDAFLRSAAVFDAADYNVISFKSDRVVQTGPETARVSGILTAKGRSNPESFDVKLANWNGKAIGFDVTGKILRSHYAMDVGEPIYSNVVQFNMMIEGRRA</sequence>
<dbReference type="SUPFAM" id="SSF101874">
    <property type="entry name" value="YceI-like"/>
    <property type="match status" value="1"/>
</dbReference>
<dbReference type="PANTHER" id="PTHR34406:SF1">
    <property type="entry name" value="PROTEIN YCEI"/>
    <property type="match status" value="1"/>
</dbReference>
<dbReference type="EMBL" id="JALDYZ010000002">
    <property type="protein sequence ID" value="MDI7921601.1"/>
    <property type="molecule type" value="Genomic_DNA"/>
</dbReference>
<dbReference type="Pfam" id="PF04264">
    <property type="entry name" value="YceI"/>
    <property type="match status" value="1"/>
</dbReference>
<feature type="signal peptide" evidence="1">
    <location>
        <begin position="1"/>
        <end position="23"/>
    </location>
</feature>
<dbReference type="RefSeq" id="WP_311785760.1">
    <property type="nucleotide sequence ID" value="NZ_JALDYY010000002.1"/>
</dbReference>
<evidence type="ECO:0000259" key="2">
    <source>
        <dbReference type="SMART" id="SM00867"/>
    </source>
</evidence>
<evidence type="ECO:0000313" key="4">
    <source>
        <dbReference type="Proteomes" id="UP001161580"/>
    </source>
</evidence>
<comment type="caution">
    <text evidence="3">The sequence shown here is derived from an EMBL/GenBank/DDBJ whole genome shotgun (WGS) entry which is preliminary data.</text>
</comment>
<feature type="chain" id="PRO_5041994963" evidence="1">
    <location>
        <begin position="24"/>
        <end position="195"/>
    </location>
</feature>
<dbReference type="Gene3D" id="2.40.128.110">
    <property type="entry name" value="Lipid/polyisoprenoid-binding, YceI-like"/>
    <property type="match status" value="1"/>
</dbReference>
<dbReference type="SMART" id="SM00867">
    <property type="entry name" value="YceI"/>
    <property type="match status" value="1"/>
</dbReference>
<dbReference type="Proteomes" id="UP001161580">
    <property type="component" value="Unassembled WGS sequence"/>
</dbReference>
<gene>
    <name evidence="3" type="ORF">MRS75_05820</name>
</gene>
<feature type="domain" description="Lipid/polyisoprenoid-binding YceI-like" evidence="2">
    <location>
        <begin position="36"/>
        <end position="193"/>
    </location>
</feature>
<dbReference type="InterPro" id="IPR007372">
    <property type="entry name" value="Lipid/polyisoprenoid-bd_YceI"/>
</dbReference>
<proteinExistence type="predicted"/>
<name>A0AAE3QB26_9HYPH</name>